<evidence type="ECO:0000256" key="1">
    <source>
        <dbReference type="SAM" id="MobiDB-lite"/>
    </source>
</evidence>
<evidence type="ECO:0000259" key="2">
    <source>
        <dbReference type="Pfam" id="PF02120"/>
    </source>
</evidence>
<organism evidence="3 4">
    <name type="scientific">Sphingomonas sanxanigenens</name>
    <dbReference type="NCBI Taxonomy" id="397260"/>
    <lineage>
        <taxon>Bacteria</taxon>
        <taxon>Pseudomonadati</taxon>
        <taxon>Pseudomonadota</taxon>
        <taxon>Alphaproteobacteria</taxon>
        <taxon>Sphingomonadales</taxon>
        <taxon>Sphingomonadaceae</taxon>
        <taxon>Sphingomonas</taxon>
    </lineage>
</organism>
<protein>
    <recommendedName>
        <fullName evidence="2">Flagellar hook-length control protein-like C-terminal domain-containing protein</fullName>
    </recommendedName>
</protein>
<dbReference type="PANTHER" id="PTHR37533">
    <property type="entry name" value="FLAGELLAR HOOK-LENGTH CONTROL PROTEIN"/>
    <property type="match status" value="1"/>
</dbReference>
<dbReference type="PANTHER" id="PTHR37533:SF2">
    <property type="entry name" value="FLAGELLAR HOOK-LENGTH CONTROL PROTEIN"/>
    <property type="match status" value="1"/>
</dbReference>
<feature type="region of interest" description="Disordered" evidence="1">
    <location>
        <begin position="141"/>
        <end position="169"/>
    </location>
</feature>
<dbReference type="Pfam" id="PF02120">
    <property type="entry name" value="Flg_hook"/>
    <property type="match status" value="1"/>
</dbReference>
<sequence>MNSLSIDILGLASAKMPEIRAPEGVAGMFASLVAGIGDTSGDVAGAAVPGVVLPDARQDLAAGVSTASLMAATAAVPVTAAGTTPVIAPPSPLAAPAPPDAPLSDMAAALSIAPADDAAPAASDPQQVGVCTVVVTPRFRPAPPAADGDDAEVTENEHLPARDAPLPADAGEDRAADAVVVMLQPRKGLPVGATQVSPDKPAGKPVAGTPPQPGQCEVVIPRFKPGEQAPAVCETDVPLLPAADDQQPEDDAGDTPAPADQAPSAAPPPAPVPILVPVAAPVVSGAPVVGAPIEPVQTDADALVAGVDADASRKPSLAPAGSDQAQAQPQAAAPAKPAIVLPVIPAAQPDAATLQAVAALVQSFSEDRRSAASTDNSQSAALGAVTAAAATTAAPHRVEAPVAAQSAPVIDTRRAEWMEALIDRIDEQRGHNGRSIHIALSPDALGGVEVKLRQDGDRVHIAFTTDTAQARALLNEAAPRLAQLADSRGLKLGDTGVEQQGRQDRGAADQQAAAPDAPASAFSDSTSEDAADAADRIA</sequence>
<evidence type="ECO:0000313" key="4">
    <source>
        <dbReference type="Proteomes" id="UP000249066"/>
    </source>
</evidence>
<feature type="region of interest" description="Disordered" evidence="1">
    <location>
        <begin position="190"/>
        <end position="213"/>
    </location>
</feature>
<feature type="compositionally biased region" description="Low complexity" evidence="1">
    <location>
        <begin position="508"/>
        <end position="525"/>
    </location>
</feature>
<dbReference type="InterPro" id="IPR021136">
    <property type="entry name" value="Flagellar_hook_control-like_C"/>
</dbReference>
<accession>A0A2W5CA27</accession>
<dbReference type="Proteomes" id="UP000249066">
    <property type="component" value="Unassembled WGS sequence"/>
</dbReference>
<feature type="region of interest" description="Disordered" evidence="1">
    <location>
        <begin position="312"/>
        <end position="331"/>
    </location>
</feature>
<feature type="region of interest" description="Disordered" evidence="1">
    <location>
        <begin position="492"/>
        <end position="538"/>
    </location>
</feature>
<dbReference type="InterPro" id="IPR052563">
    <property type="entry name" value="FliK"/>
</dbReference>
<feature type="compositionally biased region" description="Low complexity" evidence="1">
    <location>
        <begin position="318"/>
        <end position="331"/>
    </location>
</feature>
<gene>
    <name evidence="3" type="ORF">DI623_00700</name>
</gene>
<dbReference type="EMBL" id="QFNN01000002">
    <property type="protein sequence ID" value="PZO92005.1"/>
    <property type="molecule type" value="Genomic_DNA"/>
</dbReference>
<dbReference type="Gene3D" id="3.30.750.140">
    <property type="match status" value="1"/>
</dbReference>
<evidence type="ECO:0000313" key="3">
    <source>
        <dbReference type="EMBL" id="PZO92005.1"/>
    </source>
</evidence>
<dbReference type="InterPro" id="IPR038610">
    <property type="entry name" value="FliK-like_C_sf"/>
</dbReference>
<dbReference type="AlphaFoldDB" id="A0A2W5CA27"/>
<name>A0A2W5CA27_9SPHN</name>
<comment type="caution">
    <text evidence="3">The sequence shown here is derived from an EMBL/GenBank/DDBJ whole genome shotgun (WGS) entry which is preliminary data.</text>
</comment>
<dbReference type="CDD" id="cd17470">
    <property type="entry name" value="T3SS_Flik_C"/>
    <property type="match status" value="1"/>
</dbReference>
<reference evidence="3 4" key="1">
    <citation type="submission" date="2017-08" db="EMBL/GenBank/DDBJ databases">
        <title>Infants hospitalized years apart are colonized by the same room-sourced microbial strains.</title>
        <authorList>
            <person name="Brooks B."/>
            <person name="Olm M.R."/>
            <person name="Firek B.A."/>
            <person name="Baker R."/>
            <person name="Thomas B.C."/>
            <person name="Morowitz M.J."/>
            <person name="Banfield J.F."/>
        </authorList>
    </citation>
    <scope>NUCLEOTIDE SEQUENCE [LARGE SCALE GENOMIC DNA]</scope>
    <source>
        <strain evidence="3">S2_018_000_R2_101</strain>
    </source>
</reference>
<feature type="compositionally biased region" description="Low complexity" evidence="1">
    <location>
        <begin position="254"/>
        <end position="264"/>
    </location>
</feature>
<feature type="region of interest" description="Disordered" evidence="1">
    <location>
        <begin position="241"/>
        <end position="270"/>
    </location>
</feature>
<feature type="domain" description="Flagellar hook-length control protein-like C-terminal" evidence="2">
    <location>
        <begin position="426"/>
        <end position="504"/>
    </location>
</feature>
<proteinExistence type="predicted"/>